<sequence>MSALGLIETKGLIGAIEGADAMLKAADVHLLEKHFVGGGLVTITIAGEVSAVRASIDAAVATIGRLPGALLRSQHVIARPDVELANMLSFETAQERAEQAKKQAAEAAVAACAEPVLAPEEPKAEEVAESAPAKEEVLEEKPEQESVTDEAEKTQDVVEEVQTKPAAKAPKAEIVKKDVKAEEVQRPNISELRKMKVSKVRQIARGLAGLSLTREEIKSTNKKDLIEAITKFYRNIEE</sequence>
<organism evidence="7 8">
    <name type="scientific">Desulfobaculum bizertense DSM 18034</name>
    <dbReference type="NCBI Taxonomy" id="1121442"/>
    <lineage>
        <taxon>Bacteria</taxon>
        <taxon>Pseudomonadati</taxon>
        <taxon>Thermodesulfobacteriota</taxon>
        <taxon>Desulfovibrionia</taxon>
        <taxon>Desulfovibrionales</taxon>
        <taxon>Desulfovibrionaceae</taxon>
        <taxon>Desulfobaculum</taxon>
    </lineage>
</organism>
<dbReference type="RefSeq" id="WP_078684890.1">
    <property type="nucleotide sequence ID" value="NZ_FUYA01000004.1"/>
</dbReference>
<dbReference type="InterPro" id="IPR044872">
    <property type="entry name" value="CcmK/CsoS1_BMC"/>
</dbReference>
<proteinExistence type="inferred from homology"/>
<evidence type="ECO:0000256" key="4">
    <source>
        <dbReference type="SAM" id="MobiDB-lite"/>
    </source>
</evidence>
<evidence type="ECO:0000259" key="6">
    <source>
        <dbReference type="PROSITE" id="PS51931"/>
    </source>
</evidence>
<dbReference type="PROSITE" id="PS51931">
    <property type="entry name" value="BMC_CP"/>
    <property type="match status" value="1"/>
</dbReference>
<evidence type="ECO:0000256" key="3">
    <source>
        <dbReference type="PROSITE-ProRule" id="PRU01278"/>
    </source>
</evidence>
<keyword evidence="2" id="KW-1283">Bacterial microcompartment</keyword>
<evidence type="ECO:0000259" key="5">
    <source>
        <dbReference type="PROSITE" id="PS51930"/>
    </source>
</evidence>
<feature type="region of interest" description="Disordered" evidence="4">
    <location>
        <begin position="120"/>
        <end position="153"/>
    </location>
</feature>
<dbReference type="SMART" id="SM00877">
    <property type="entry name" value="BMC"/>
    <property type="match status" value="1"/>
</dbReference>
<protein>
    <submittedName>
        <fullName evidence="7">Carboxysome shell and ethanolamine utilization microcompartment protein CcmL/EutN</fullName>
    </submittedName>
</protein>
<evidence type="ECO:0000256" key="1">
    <source>
        <dbReference type="ARBA" id="ARBA00024322"/>
    </source>
</evidence>
<dbReference type="Proteomes" id="UP000189733">
    <property type="component" value="Unassembled WGS sequence"/>
</dbReference>
<evidence type="ECO:0000313" key="8">
    <source>
        <dbReference type="Proteomes" id="UP000189733"/>
    </source>
</evidence>
<comment type="similarity">
    <text evidence="3">Belongs to the bacterial microcompartments protein family.</text>
</comment>
<evidence type="ECO:0000256" key="2">
    <source>
        <dbReference type="ARBA" id="ARBA00024446"/>
    </source>
</evidence>
<dbReference type="AlphaFoldDB" id="A0A1T4W4M6"/>
<dbReference type="CDD" id="cd07045">
    <property type="entry name" value="BMC_CcmK_like"/>
    <property type="match status" value="1"/>
</dbReference>
<dbReference type="InterPro" id="IPR037233">
    <property type="entry name" value="CcmK-like_sf"/>
</dbReference>
<dbReference type="EMBL" id="FUYA01000004">
    <property type="protein sequence ID" value="SKA72206.1"/>
    <property type="molecule type" value="Genomic_DNA"/>
</dbReference>
<comment type="subcellular location">
    <subcellularLocation>
        <location evidence="1">Bacterial microcompartment</location>
    </subcellularLocation>
</comment>
<dbReference type="PANTHER" id="PTHR33941:SF11">
    <property type="entry name" value="BACTERIAL MICROCOMPARTMENT SHELL PROTEIN PDUJ"/>
    <property type="match status" value="1"/>
</dbReference>
<name>A0A1T4W4M6_9BACT</name>
<dbReference type="GO" id="GO:0031469">
    <property type="term" value="C:bacterial microcompartment"/>
    <property type="evidence" value="ECO:0007669"/>
    <property type="project" value="UniProtKB-SubCell"/>
</dbReference>
<dbReference type="InterPro" id="IPR044870">
    <property type="entry name" value="BMC_CP"/>
</dbReference>
<gene>
    <name evidence="7" type="ORF">SAMN02745702_01619</name>
</gene>
<dbReference type="OrthoDB" id="9812608at2"/>
<dbReference type="STRING" id="1121442.SAMN02745702_01619"/>
<keyword evidence="8" id="KW-1185">Reference proteome</keyword>
<feature type="domain" description="BMC" evidence="5">
    <location>
        <begin position="3"/>
        <end position="89"/>
    </location>
</feature>
<dbReference type="Pfam" id="PF00936">
    <property type="entry name" value="BMC"/>
    <property type="match status" value="1"/>
</dbReference>
<dbReference type="PROSITE" id="PS51930">
    <property type="entry name" value="BMC_2"/>
    <property type="match status" value="1"/>
</dbReference>
<dbReference type="PANTHER" id="PTHR33941">
    <property type="entry name" value="PROPANEDIOL UTILIZATION PROTEIN PDUA"/>
    <property type="match status" value="1"/>
</dbReference>
<feature type="domain" description="BMC circularly permuted" evidence="6">
    <location>
        <begin position="1"/>
        <end position="73"/>
    </location>
</feature>
<accession>A0A1T4W4M6</accession>
<reference evidence="7 8" key="1">
    <citation type="submission" date="2017-02" db="EMBL/GenBank/DDBJ databases">
        <authorList>
            <person name="Peterson S.W."/>
        </authorList>
    </citation>
    <scope>NUCLEOTIDE SEQUENCE [LARGE SCALE GENOMIC DNA]</scope>
    <source>
        <strain evidence="7 8">DSM 18034</strain>
    </source>
</reference>
<dbReference type="Gene3D" id="3.30.70.1710">
    <property type="match status" value="1"/>
</dbReference>
<dbReference type="SUPFAM" id="SSF143414">
    <property type="entry name" value="CcmK-like"/>
    <property type="match status" value="1"/>
</dbReference>
<dbReference type="InterPro" id="IPR000249">
    <property type="entry name" value="BMC_dom"/>
</dbReference>
<dbReference type="InterPro" id="IPR050575">
    <property type="entry name" value="BMC_shell"/>
</dbReference>
<evidence type="ECO:0000313" key="7">
    <source>
        <dbReference type="EMBL" id="SKA72206.1"/>
    </source>
</evidence>